<protein>
    <submittedName>
        <fullName evidence="2">Single-stranded DNA-binding protein</fullName>
    </submittedName>
</protein>
<organism evidence="2 3">
    <name type="scientific">Micrococcus cohnii</name>
    <dbReference type="NCBI Taxonomy" id="993416"/>
    <lineage>
        <taxon>Bacteria</taxon>
        <taxon>Bacillati</taxon>
        <taxon>Actinomycetota</taxon>
        <taxon>Actinomycetes</taxon>
        <taxon>Micrococcales</taxon>
        <taxon>Micrococcaceae</taxon>
        <taxon>Micrococcus</taxon>
    </lineage>
</organism>
<evidence type="ECO:0000313" key="3">
    <source>
        <dbReference type="Proteomes" id="UP000540191"/>
    </source>
</evidence>
<accession>A0A7W7GM89</accession>
<name>A0A7W7GM89_9MICC</name>
<dbReference type="Gene3D" id="2.40.50.140">
    <property type="entry name" value="Nucleic acid-binding proteins"/>
    <property type="match status" value="1"/>
</dbReference>
<dbReference type="GO" id="GO:0003677">
    <property type="term" value="F:DNA binding"/>
    <property type="evidence" value="ECO:0007669"/>
    <property type="project" value="UniProtKB-KW"/>
</dbReference>
<proteinExistence type="predicted"/>
<evidence type="ECO:0000256" key="1">
    <source>
        <dbReference type="SAM" id="MobiDB-lite"/>
    </source>
</evidence>
<sequence>MVMSLSRVLWKVHSKAPTVTASMLGTVLAAGEGYTTIRDSTPQEIFDRETRQYRDLDPIYYDVRIGREQLGKNVLESVDTGQRVSVTGKYSVEPYVNREGQAGLNNGIWADEVSASMQHNTVQMGPSVGGAQAGRERGLEGQRPENVAADPAWQASTQPVEQNLGIEQAGPGMSGPSR</sequence>
<keyword evidence="2" id="KW-0238">DNA-binding</keyword>
<gene>
    <name evidence="2" type="ORF">HDA30_000219</name>
</gene>
<dbReference type="InterPro" id="IPR012340">
    <property type="entry name" value="NA-bd_OB-fold"/>
</dbReference>
<dbReference type="AlphaFoldDB" id="A0A7W7GM89"/>
<comment type="caution">
    <text evidence="2">The sequence shown here is derived from an EMBL/GenBank/DDBJ whole genome shotgun (WGS) entry which is preliminary data.</text>
</comment>
<dbReference type="Proteomes" id="UP000540191">
    <property type="component" value="Unassembled WGS sequence"/>
</dbReference>
<dbReference type="SUPFAM" id="SSF50249">
    <property type="entry name" value="Nucleic acid-binding proteins"/>
    <property type="match status" value="1"/>
</dbReference>
<dbReference type="EMBL" id="JACHNA010000001">
    <property type="protein sequence ID" value="MBB4734711.1"/>
    <property type="molecule type" value="Genomic_DNA"/>
</dbReference>
<dbReference type="RefSeq" id="WP_184240841.1">
    <property type="nucleotide sequence ID" value="NZ_JACHNA010000001.1"/>
</dbReference>
<reference evidence="2 3" key="1">
    <citation type="submission" date="2020-08" db="EMBL/GenBank/DDBJ databases">
        <title>Sequencing the genomes of 1000 actinobacteria strains.</title>
        <authorList>
            <person name="Klenk H.-P."/>
        </authorList>
    </citation>
    <scope>NUCLEOTIDE SEQUENCE [LARGE SCALE GENOMIC DNA]</scope>
    <source>
        <strain evidence="2 3">DSM 23974</strain>
    </source>
</reference>
<feature type="compositionally biased region" description="Basic and acidic residues" evidence="1">
    <location>
        <begin position="134"/>
        <end position="143"/>
    </location>
</feature>
<feature type="region of interest" description="Disordered" evidence="1">
    <location>
        <begin position="122"/>
        <end position="178"/>
    </location>
</feature>
<keyword evidence="3" id="KW-1185">Reference proteome</keyword>
<evidence type="ECO:0000313" key="2">
    <source>
        <dbReference type="EMBL" id="MBB4734711.1"/>
    </source>
</evidence>